<protein>
    <submittedName>
        <fullName evidence="2">DUF234 domain-containing protein</fullName>
    </submittedName>
</protein>
<reference evidence="2" key="1">
    <citation type="submission" date="2023-01" db="EMBL/GenBank/DDBJ databases">
        <title>Human gut microbiome strain richness.</title>
        <authorList>
            <person name="Chen-Liaw A."/>
        </authorList>
    </citation>
    <scope>NUCLEOTIDE SEQUENCE</scope>
    <source>
        <strain evidence="2">RTP21484st1_B7_RTP21484_190118</strain>
    </source>
</reference>
<dbReference type="InterPro" id="IPR011579">
    <property type="entry name" value="ATPase_dom"/>
</dbReference>
<evidence type="ECO:0000259" key="1">
    <source>
        <dbReference type="Pfam" id="PF01637"/>
    </source>
</evidence>
<dbReference type="InterPro" id="IPR027417">
    <property type="entry name" value="P-loop_NTPase"/>
</dbReference>
<organism evidence="2 3">
    <name type="scientific">Odoribacter splanchnicus</name>
    <dbReference type="NCBI Taxonomy" id="28118"/>
    <lineage>
        <taxon>Bacteria</taxon>
        <taxon>Pseudomonadati</taxon>
        <taxon>Bacteroidota</taxon>
        <taxon>Bacteroidia</taxon>
        <taxon>Bacteroidales</taxon>
        <taxon>Odoribacteraceae</taxon>
        <taxon>Odoribacter</taxon>
    </lineage>
</organism>
<dbReference type="Gene3D" id="3.40.50.300">
    <property type="entry name" value="P-loop containing nucleotide triphosphate hydrolases"/>
    <property type="match status" value="1"/>
</dbReference>
<dbReference type="AlphaFoldDB" id="A0AAW6FNW4"/>
<gene>
    <name evidence="2" type="ORF">PN645_18725</name>
</gene>
<dbReference type="GO" id="GO:0005524">
    <property type="term" value="F:ATP binding"/>
    <property type="evidence" value="ECO:0007669"/>
    <property type="project" value="InterPro"/>
</dbReference>
<evidence type="ECO:0000313" key="2">
    <source>
        <dbReference type="EMBL" id="MDB9225014.1"/>
    </source>
</evidence>
<proteinExistence type="predicted"/>
<name>A0AAW6FNW4_9BACT</name>
<comment type="caution">
    <text evidence="2">The sequence shown here is derived from an EMBL/GenBank/DDBJ whole genome shotgun (WGS) entry which is preliminary data.</text>
</comment>
<evidence type="ECO:0000313" key="3">
    <source>
        <dbReference type="Proteomes" id="UP001212263"/>
    </source>
</evidence>
<dbReference type="RefSeq" id="WP_272055067.1">
    <property type="nucleotide sequence ID" value="NZ_JAQMRB010000036.1"/>
</dbReference>
<dbReference type="SUPFAM" id="SSF52540">
    <property type="entry name" value="P-loop containing nucleoside triphosphate hydrolases"/>
    <property type="match status" value="1"/>
</dbReference>
<feature type="domain" description="ATPase" evidence="1">
    <location>
        <begin position="3"/>
        <end position="171"/>
    </location>
</feature>
<accession>A0AAW6FNW4</accession>
<dbReference type="PANTHER" id="PTHR34704:SF1">
    <property type="entry name" value="ATPASE"/>
    <property type="match status" value="1"/>
</dbReference>
<dbReference type="EMBL" id="JAQMRD010000039">
    <property type="protein sequence ID" value="MDB9225014.1"/>
    <property type="molecule type" value="Genomic_DNA"/>
</dbReference>
<dbReference type="Proteomes" id="UP001212263">
    <property type="component" value="Unassembled WGS sequence"/>
</dbReference>
<dbReference type="PANTHER" id="PTHR34704">
    <property type="entry name" value="ATPASE"/>
    <property type="match status" value="1"/>
</dbReference>
<sequence length="250" mass="29690">MKFYNRTSEIKELQRIQKLSFDSYSRMTVITGRQRIGKTSLVVEATKGEGSTVYLFVSRKNETTLCEEFSLLISFGLGTYVPPEIKSFRSLFQMVMELAKTRKFNLIIDEFQEFEYVNLSVYSDVQNLWDQYRKQTYLKLILMGSVFSMMHKVFEGYKEPLFEKYFRLKMMESQQYSAIGSWRERKKGKDTDEIDIIGLFAGDKKALIAEVKRLRRNYDHKEFMEKIECVKARILSKYKIEIRLLTLEDM</sequence>
<dbReference type="Pfam" id="PF01637">
    <property type="entry name" value="ATPase_2"/>
    <property type="match status" value="1"/>
</dbReference>